<feature type="region of interest" description="Disordered" evidence="1">
    <location>
        <begin position="21"/>
        <end position="97"/>
    </location>
</feature>
<protein>
    <recommendedName>
        <fullName evidence="5">Secreted protein</fullName>
    </recommendedName>
</protein>
<accession>A0A974HCM8</accession>
<sequence>MRTVAAFIFLAAITLCHCWTPESQDSAGRTDEDRSLPKRSVRKDALGSPNRPERHHLKCCERLRPQHPQRKRRHMKAPRAQSIHHRRRCNTLCRGKKPPKVMVSLPLS</sequence>
<evidence type="ECO:0008006" key="5">
    <source>
        <dbReference type="Google" id="ProtNLM"/>
    </source>
</evidence>
<dbReference type="Proteomes" id="UP000694892">
    <property type="component" value="Chromosome 7L"/>
</dbReference>
<evidence type="ECO:0000256" key="1">
    <source>
        <dbReference type="SAM" id="MobiDB-lite"/>
    </source>
</evidence>
<evidence type="ECO:0000313" key="4">
    <source>
        <dbReference type="Proteomes" id="UP000694892"/>
    </source>
</evidence>
<evidence type="ECO:0000256" key="2">
    <source>
        <dbReference type="SAM" id="SignalP"/>
    </source>
</evidence>
<gene>
    <name evidence="3" type="ORF">XELAEV_18036001mg</name>
</gene>
<reference evidence="4" key="1">
    <citation type="journal article" date="2016" name="Nature">
        <title>Genome evolution in the allotetraploid frog Xenopus laevis.</title>
        <authorList>
            <person name="Session A.M."/>
            <person name="Uno Y."/>
            <person name="Kwon T."/>
            <person name="Chapman J.A."/>
            <person name="Toyoda A."/>
            <person name="Takahashi S."/>
            <person name="Fukui A."/>
            <person name="Hikosaka A."/>
            <person name="Suzuki A."/>
            <person name="Kondo M."/>
            <person name="van Heeringen S.J."/>
            <person name="Quigley I."/>
            <person name="Heinz S."/>
            <person name="Ogino H."/>
            <person name="Ochi H."/>
            <person name="Hellsten U."/>
            <person name="Lyons J.B."/>
            <person name="Simakov O."/>
            <person name="Putnam N."/>
            <person name="Stites J."/>
            <person name="Kuroki Y."/>
            <person name="Tanaka T."/>
            <person name="Michiue T."/>
            <person name="Watanabe M."/>
            <person name="Bogdanovic O."/>
            <person name="Lister R."/>
            <person name="Georgiou G."/>
            <person name="Paranjpe S.S."/>
            <person name="van Kruijsbergen I."/>
            <person name="Shu S."/>
            <person name="Carlson J."/>
            <person name="Kinoshita T."/>
            <person name="Ohta Y."/>
            <person name="Mawaribuchi S."/>
            <person name="Jenkins J."/>
            <person name="Grimwood J."/>
            <person name="Schmutz J."/>
            <person name="Mitros T."/>
            <person name="Mozaffari S.V."/>
            <person name="Suzuki Y."/>
            <person name="Haramoto Y."/>
            <person name="Yamamoto T.S."/>
            <person name="Takagi C."/>
            <person name="Heald R."/>
            <person name="Miller K."/>
            <person name="Haudenschild C."/>
            <person name="Kitzman J."/>
            <person name="Nakayama T."/>
            <person name="Izutsu Y."/>
            <person name="Robert J."/>
            <person name="Fortriede J."/>
            <person name="Burns K."/>
            <person name="Lotay V."/>
            <person name="Karimi K."/>
            <person name="Yasuoka Y."/>
            <person name="Dichmann D.S."/>
            <person name="Flajnik M.F."/>
            <person name="Houston D.W."/>
            <person name="Shendure J."/>
            <person name="DuPasquier L."/>
            <person name="Vize P.D."/>
            <person name="Zorn A.M."/>
            <person name="Ito M."/>
            <person name="Marcotte E.M."/>
            <person name="Wallingford J.B."/>
            <person name="Ito Y."/>
            <person name="Asashima M."/>
            <person name="Ueno N."/>
            <person name="Matsuda Y."/>
            <person name="Veenstra G.J."/>
            <person name="Fujiyama A."/>
            <person name="Harland R.M."/>
            <person name="Taira M."/>
            <person name="Rokhsar D.S."/>
        </authorList>
    </citation>
    <scope>NUCLEOTIDE SEQUENCE [LARGE SCALE GENOMIC DNA]</scope>
    <source>
        <strain evidence="4">J</strain>
    </source>
</reference>
<evidence type="ECO:0000313" key="3">
    <source>
        <dbReference type="EMBL" id="OCT73022.1"/>
    </source>
</evidence>
<feature type="chain" id="PRO_5036925693" description="Secreted protein" evidence="2">
    <location>
        <begin position="19"/>
        <end position="108"/>
    </location>
</feature>
<dbReference type="EMBL" id="CM004478">
    <property type="protein sequence ID" value="OCT73022.1"/>
    <property type="molecule type" value="Genomic_DNA"/>
</dbReference>
<feature type="compositionally biased region" description="Basic residues" evidence="1">
    <location>
        <begin position="65"/>
        <end position="97"/>
    </location>
</feature>
<name>A0A974HCM8_XENLA</name>
<organism evidence="3 4">
    <name type="scientific">Xenopus laevis</name>
    <name type="common">African clawed frog</name>
    <dbReference type="NCBI Taxonomy" id="8355"/>
    <lineage>
        <taxon>Eukaryota</taxon>
        <taxon>Metazoa</taxon>
        <taxon>Chordata</taxon>
        <taxon>Craniata</taxon>
        <taxon>Vertebrata</taxon>
        <taxon>Euteleostomi</taxon>
        <taxon>Amphibia</taxon>
        <taxon>Batrachia</taxon>
        <taxon>Anura</taxon>
        <taxon>Pipoidea</taxon>
        <taxon>Pipidae</taxon>
        <taxon>Xenopodinae</taxon>
        <taxon>Xenopus</taxon>
        <taxon>Xenopus</taxon>
    </lineage>
</organism>
<proteinExistence type="predicted"/>
<keyword evidence="2" id="KW-0732">Signal</keyword>
<dbReference type="OMA" id="HRRRCNT"/>
<dbReference type="AlphaFoldDB" id="A0A974HCM8"/>
<feature type="signal peptide" evidence="2">
    <location>
        <begin position="1"/>
        <end position="18"/>
    </location>
</feature>